<protein>
    <submittedName>
        <fullName evidence="3">MSP domain-containing protein</fullName>
    </submittedName>
</protein>
<accession>A0A1I7U772</accession>
<sequence>MLKFVKKKASAATSPQQAVEISRPSNLIVSKHKLVRTDGDFILIMEDDKMIGYLDKKDLDLVSIPTVHPPPLPGSSISQPSSATSSPQSQSYLIPASGSRSADIDVPVLSSPVGVTPNKYKTLPTVLPSKQQSPLFQWQFTQNSVNIDPSYRSTSVEQLFSPPIPTSTSRNRSDSTFQQQGNHKYDTITFAPAVQIPGSSSAQCNVEIRLGDDRAPPPPPNRAPPAPMSFSPCQSVVVYPEKLDFTEVQTVSVEDPDLAEMTLEEMRKHAEDIESYIQGQVQVKWTQEREQTERWIKNIAGKVAKDETINTIRLEMSSRKRPSLSHVFDQFQSPCPSIAPSDPDPNNGYEKLYISRDGSIVRRSSNAESDNGDIEDIRF</sequence>
<evidence type="ECO:0000313" key="2">
    <source>
        <dbReference type="Proteomes" id="UP000095282"/>
    </source>
</evidence>
<feature type="compositionally biased region" description="Acidic residues" evidence="1">
    <location>
        <begin position="370"/>
        <end position="379"/>
    </location>
</feature>
<evidence type="ECO:0000256" key="1">
    <source>
        <dbReference type="SAM" id="MobiDB-lite"/>
    </source>
</evidence>
<dbReference type="WBParaSite" id="Csp11.Scaffold629.g15562.t1">
    <property type="protein sequence ID" value="Csp11.Scaffold629.g15562.t1"/>
    <property type="gene ID" value="Csp11.Scaffold629.g15562"/>
</dbReference>
<keyword evidence="2" id="KW-1185">Reference proteome</keyword>
<reference evidence="3" key="1">
    <citation type="submission" date="2016-11" db="UniProtKB">
        <authorList>
            <consortium name="WormBaseParasite"/>
        </authorList>
    </citation>
    <scope>IDENTIFICATION</scope>
</reference>
<dbReference type="eggNOG" id="ENOG502TGDZ">
    <property type="taxonomic scope" value="Eukaryota"/>
</dbReference>
<dbReference type="Proteomes" id="UP000095282">
    <property type="component" value="Unplaced"/>
</dbReference>
<feature type="region of interest" description="Disordered" evidence="1">
    <location>
        <begin position="70"/>
        <end position="98"/>
    </location>
</feature>
<proteinExistence type="predicted"/>
<organism evidence="2 3">
    <name type="scientific">Caenorhabditis tropicalis</name>
    <dbReference type="NCBI Taxonomy" id="1561998"/>
    <lineage>
        <taxon>Eukaryota</taxon>
        <taxon>Metazoa</taxon>
        <taxon>Ecdysozoa</taxon>
        <taxon>Nematoda</taxon>
        <taxon>Chromadorea</taxon>
        <taxon>Rhabditida</taxon>
        <taxon>Rhabditina</taxon>
        <taxon>Rhabditomorpha</taxon>
        <taxon>Rhabditoidea</taxon>
        <taxon>Rhabditidae</taxon>
        <taxon>Peloderinae</taxon>
        <taxon>Caenorhabditis</taxon>
    </lineage>
</organism>
<feature type="compositionally biased region" description="Low complexity" evidence="1">
    <location>
        <begin position="74"/>
        <end position="91"/>
    </location>
</feature>
<feature type="region of interest" description="Disordered" evidence="1">
    <location>
        <begin position="360"/>
        <end position="379"/>
    </location>
</feature>
<name>A0A1I7U772_9PELO</name>
<evidence type="ECO:0000313" key="3">
    <source>
        <dbReference type="WBParaSite" id="Csp11.Scaffold629.g15562.t1"/>
    </source>
</evidence>
<dbReference type="AlphaFoldDB" id="A0A1I7U772"/>